<dbReference type="SUPFAM" id="SSF49899">
    <property type="entry name" value="Concanavalin A-like lectins/glucanases"/>
    <property type="match status" value="8"/>
</dbReference>
<gene>
    <name evidence="6" type="ORF">A2227_07685</name>
</gene>
<dbReference type="Pfam" id="PF13385">
    <property type="entry name" value="Laminin_G_3"/>
    <property type="match status" value="7"/>
</dbReference>
<dbReference type="EMBL" id="MFGB01000019">
    <property type="protein sequence ID" value="OGF25891.1"/>
    <property type="molecule type" value="Genomic_DNA"/>
</dbReference>
<proteinExistence type="predicted"/>
<dbReference type="Pfam" id="PF10102">
    <property type="entry name" value="DUF2341"/>
    <property type="match status" value="1"/>
</dbReference>
<feature type="compositionally biased region" description="Polar residues" evidence="3">
    <location>
        <begin position="1670"/>
        <end position="1688"/>
    </location>
</feature>
<sequence length="2104" mass="227324">MKENMKIKKQYLNFSIFKFIFVIVFIVLAAGAFFIFNKPKITSASWWNDQWLYRKALTINHAQVAGDLTDFPVLVSLTSVGMGAHAQADGDDIVFVDAEGRKLSHEIESFATTTGALIAWVKLPVLSSTHDADIFMYYGNAGAANQETPGGVWDDDFKGVWHMDNSATASTTDSTKYANNGSTIGPVASTTSKIGNGLYFDGDEDRVNYGDFQLNNTGHTLCAWIKMDASQLYDYSTLFTKITSGSVVLWDLYTVNATDQLGMSISDASGIVAFKEQGTITAGSFTHVCGVYAGGLGASSLSLYINGSLQTGGASGGTGTTLNWGAGTFIHGSDTYGVWSYGGVMDEARVSNVPRSAAWIQTEYNNQNDPSAFFAVQTEETGPGPVAYWSFDEGFGATAHDESGQKNDGAITGAVWKDESECVSGQCLYFDGSVDYVDLPATNQILPDNSDWSASLWFKYASSTISEAASRILTLRRASTGSAIVLQMLQSSDSLDLMYWDGAELIDNSIASRSSLGQEWHHISVSHDETRFEVFLDGVKKLDIVDAFEGFGAGIAGLGRNVDSNTYFFQGFIDEVKIYPYARTADQVKQDYNAGLAGVKAASGVAASFGGASDKWLTDGLVGYWKFDESATTSGAIDSSGNGNTGTFYSHASTTGGKFGNGGSFDGNGDYIEVDDSASLSVDSQITISSWFNPDETLSGTADYFQSLIDSGAYSLYFDKTDGKIKFTLDSDTAETWSEVGTGAGLSTVYALTVYNGELYVGGSFTNPPFDADADRIAKWDGANWSEVGTGAGLNGTVYTMTVYNGELYVGGAFYNPPFDTDADYIAKWNGANWSEVGSGAGLNNSVYALAVYNDELYIGGFFYDPPFDTDADYIAKWNGTSWSEVGTGAGLDLFVYTMTVYNGELYVGGLFSNPPFDTDADYIAKWNGTSWSEVGTGAGLSAGVLSLAVYNGELYVGGDFTNPPFDADADRIAKWNGTNWSEVGTGAGLSGQVRSFLVYNGELYVGGAFTNPPFDTDADYIAKWNGTSWSEVGTGAGLSGSVYALTVYNSELYVGGAFTNPPFDADADRIAKFSSGDDLELDSTTLGWTNNTWYHISGTYDGVTARLYINGQEENSVNSSIAINNSSQNVYIGKSHGSRSTSFGSGTGEETVNGRLDETRIYNRALSPDEVRKLYEWAPGPVAHWRFDEKGGDTAYDSVASSSTAGGNDGGVSGATWDRGKYGGALSFDGVDDSVEAPDDPSLDLNAFTLGAWVKFDSVGGYHYIVSKAGGASNDNYYFYYENYDAYPGFYCGFEGATGWNEIIYDWAPPLDDWLYVTCVFDDAGDEIRFYVNGILKDSLATTDRPLQGEEDVRIGLDGWDTSAFDGAIDDVRIYNYARTQKQILEDMLGSPELGGGGGIALKSPILHLAFEEGYGTLVNDSSIYGRDFTFSSSYRWFLGGRIGKAFFNVSNGRAYDDADDNDLDFGTSSDFSVSAWIAHAVDNPAATQYIVDKHDDSGYEGYALYMTDLGYLGFGISDTASASFPEDAALSAVDYADGNWHHVLGRKISNSKIELFVDGKLVASDTSLAADATLANSATLYVGDNNSTDGTDEFLGVIDEVKIWNFALNDDEIKTEYNGSRSAQMGEDQKRDNYDTDVTGQSKEYCIPGDTAVCTAPVLEYTFDEKSGTTANDTSGSRENGTLTWMSTSTNGGWTRGKFGSGVQFDGVDDYISLTAISDMTNWSMEMWYKPSETVDASGGGHCLYNANSVTDPDIYLYHSVLDNGELRFRCFNPTNDLLTTTNTWVKDRWYHIALTYNNTGTLKSIYVNGILENYAVSGCVHNGGDQSGEHRIGSQYNGTYPTFGAIDGFRMYDYVRTPAQIAWDYNRGAPVAHWSFNECEGSTIHDESINMNHGQLYLGTSGVTATGTCASSSNSFWYNGRSGKFEAGGSFDGTNDYVNATDNPSLDLIAEGTISAWIKRDTISANVGIVAKGTTTSIGTHNYRLSIDSSNLISFQVGSPGTSDIISANKFYTYTGEWHHLAASWSVSGNSMRIYIDGILDNQDNCGITPYTNDAPVSIGQIGGNIWRFDGQMDEVKIWNYALTDEQIKQEYNGGAVRFGE</sequence>
<dbReference type="Proteomes" id="UP000178367">
    <property type="component" value="Unassembled WGS sequence"/>
</dbReference>
<protein>
    <recommendedName>
        <fullName evidence="5">LamG-like jellyroll fold domain-containing protein</fullName>
    </recommendedName>
</protein>
<keyword evidence="4" id="KW-0472">Membrane</keyword>
<feature type="domain" description="LamG-like jellyroll fold" evidence="5">
    <location>
        <begin position="450"/>
        <end position="586"/>
    </location>
</feature>
<dbReference type="SMART" id="SM00560">
    <property type="entry name" value="LamGL"/>
    <property type="match status" value="5"/>
</dbReference>
<organism evidence="6 7">
    <name type="scientific">Candidatus Falkowbacteria bacterium RIFOXYA2_FULL_47_19</name>
    <dbReference type="NCBI Taxonomy" id="1797994"/>
    <lineage>
        <taxon>Bacteria</taxon>
        <taxon>Candidatus Falkowiibacteriota</taxon>
    </lineage>
</organism>
<evidence type="ECO:0000256" key="1">
    <source>
        <dbReference type="ARBA" id="ARBA00022729"/>
    </source>
</evidence>
<accession>A0A1F5SHZ3</accession>
<dbReference type="PANTHER" id="PTHR42535:SF2">
    <property type="entry name" value="CHROMOSOME UNDETERMINED SCAFFOLD_146, WHOLE GENOME SHOTGUN SEQUENCE"/>
    <property type="match status" value="1"/>
</dbReference>
<evidence type="ECO:0000256" key="3">
    <source>
        <dbReference type="SAM" id="MobiDB-lite"/>
    </source>
</evidence>
<keyword evidence="1" id="KW-0732">Signal</keyword>
<feature type="region of interest" description="Disordered" evidence="3">
    <location>
        <begin position="1669"/>
        <end position="1688"/>
    </location>
</feature>
<feature type="transmembrane region" description="Helical" evidence="4">
    <location>
        <begin position="12"/>
        <end position="36"/>
    </location>
</feature>
<dbReference type="STRING" id="1797994.A2227_07685"/>
<evidence type="ECO:0000256" key="4">
    <source>
        <dbReference type="SAM" id="Phobius"/>
    </source>
</evidence>
<feature type="domain" description="LamG-like jellyroll fold" evidence="5">
    <location>
        <begin position="1953"/>
        <end position="2089"/>
    </location>
</feature>
<dbReference type="PANTHER" id="PTHR42535">
    <property type="entry name" value="OOKINETE PROTEIN, PUTATIVE-RELATED"/>
    <property type="match status" value="1"/>
</dbReference>
<feature type="domain" description="LamG-like jellyroll fold" evidence="5">
    <location>
        <begin position="1471"/>
        <end position="1613"/>
    </location>
</feature>
<evidence type="ECO:0000313" key="7">
    <source>
        <dbReference type="Proteomes" id="UP000178367"/>
    </source>
</evidence>
<dbReference type="InterPro" id="IPR013320">
    <property type="entry name" value="ConA-like_dom_sf"/>
</dbReference>
<dbReference type="Gene3D" id="2.60.120.200">
    <property type="match status" value="8"/>
</dbReference>
<comment type="caution">
    <text evidence="6">The sequence shown here is derived from an EMBL/GenBank/DDBJ whole genome shotgun (WGS) entry which is preliminary data.</text>
</comment>
<feature type="domain" description="LamG-like jellyroll fold" evidence="5">
    <location>
        <begin position="1008"/>
        <end position="1170"/>
    </location>
</feature>
<reference evidence="6 7" key="1">
    <citation type="journal article" date="2016" name="Nat. Commun.">
        <title>Thousands of microbial genomes shed light on interconnected biogeochemical processes in an aquifer system.</title>
        <authorList>
            <person name="Anantharaman K."/>
            <person name="Brown C.T."/>
            <person name="Hug L.A."/>
            <person name="Sharon I."/>
            <person name="Castelle C.J."/>
            <person name="Probst A.J."/>
            <person name="Thomas B.C."/>
            <person name="Singh A."/>
            <person name="Wilkins M.J."/>
            <person name="Karaoz U."/>
            <person name="Brodie E.L."/>
            <person name="Williams K.H."/>
            <person name="Hubbard S.S."/>
            <person name="Banfield J.F."/>
        </authorList>
    </citation>
    <scope>NUCLEOTIDE SEQUENCE [LARGE SCALE GENOMIC DNA]</scope>
</reference>
<dbReference type="InterPro" id="IPR018765">
    <property type="entry name" value="DUF2341"/>
</dbReference>
<name>A0A1F5SHZ3_9BACT</name>
<keyword evidence="2" id="KW-1015">Disulfide bond</keyword>
<evidence type="ECO:0000313" key="6">
    <source>
        <dbReference type="EMBL" id="OGF25891.1"/>
    </source>
</evidence>
<feature type="domain" description="LamG-like jellyroll fold" evidence="5">
    <location>
        <begin position="1247"/>
        <end position="1383"/>
    </location>
</feature>
<evidence type="ECO:0000259" key="5">
    <source>
        <dbReference type="SMART" id="SM00560"/>
    </source>
</evidence>
<evidence type="ECO:0000256" key="2">
    <source>
        <dbReference type="ARBA" id="ARBA00023157"/>
    </source>
</evidence>
<keyword evidence="4" id="KW-1133">Transmembrane helix</keyword>
<dbReference type="InterPro" id="IPR006558">
    <property type="entry name" value="LamG-like"/>
</dbReference>
<keyword evidence="4" id="KW-0812">Transmembrane</keyword>